<dbReference type="InterPro" id="IPR011009">
    <property type="entry name" value="Kinase-like_dom_sf"/>
</dbReference>
<evidence type="ECO:0000259" key="1">
    <source>
        <dbReference type="Pfam" id="PF17667"/>
    </source>
</evidence>
<keyword evidence="3" id="KW-1185">Reference proteome</keyword>
<evidence type="ECO:0000313" key="3">
    <source>
        <dbReference type="Proteomes" id="UP001140091"/>
    </source>
</evidence>
<feature type="domain" description="Fungal-type protein kinase" evidence="1">
    <location>
        <begin position="221"/>
        <end position="418"/>
    </location>
</feature>
<gene>
    <name evidence="2" type="ORF">H1R20_g424</name>
</gene>
<protein>
    <recommendedName>
        <fullName evidence="1">Fungal-type protein kinase domain-containing protein</fullName>
    </recommendedName>
</protein>
<dbReference type="EMBL" id="JANBPK010000030">
    <property type="protein sequence ID" value="KAJ2936674.1"/>
    <property type="molecule type" value="Genomic_DNA"/>
</dbReference>
<dbReference type="Proteomes" id="UP001140091">
    <property type="component" value="Unassembled WGS sequence"/>
</dbReference>
<dbReference type="AlphaFoldDB" id="A0A9W8JPN0"/>
<dbReference type="SUPFAM" id="SSF56112">
    <property type="entry name" value="Protein kinase-like (PK-like)"/>
    <property type="match status" value="1"/>
</dbReference>
<accession>A0A9W8JPN0</accession>
<dbReference type="PANTHER" id="PTHR38248">
    <property type="entry name" value="FUNK1 6"/>
    <property type="match status" value="1"/>
</dbReference>
<feature type="non-terminal residue" evidence="2">
    <location>
        <position position="554"/>
    </location>
</feature>
<sequence length="554" mass="62573">MSVSQEGSLPPVDTICFAGERTSTWPLTIYDTSDPPQTPPRSYITGNTTLSEDADSAKQLKKSVKTVVGNGMASTPAHQDIEMSRPDPLVEERKKILKKELGPFVELAWDSALASSLYRHCANRKRVKEFLQSTEVYDWKSRRWVLPESRKNLMEVEMYKPLVKLLNAIFEWFWGKDAAHREAIDTHLTQLPHKEPVSTANYSSPDISVKAEGSSFQLPHKDTTTSIGYSNMAAFFEVKVTSQDWSVMEELLQLAGYARQIFIQQPNRRFVRALIITEQSFRLFHFDRSGAQLTQAIDIHQNARIFIRLVLGLCSLEESDVGLDNSIEWEVREGRKVSGTLTTRQENNVYVTYQLADVEPTVLSYEVRGRGLTSWRVVDPASEEILLVRDMWRPEDQLSEDFYLEKAKGTSGIVQMISFEYNREATAQFRDFGNSPHPLFRNRIAMRVVLDSHGKSIKHFKSPKELLCALRDAIAGHRALYKKEVLHRQITLDNIMLGRSGALAGNRGVLIGLDMAKIPGSDASAERHAPGCTKLVSPVAQNKCNQLHLSTYGT</sequence>
<feature type="domain" description="Fungal-type protein kinase" evidence="1">
    <location>
        <begin position="440"/>
        <end position="531"/>
    </location>
</feature>
<reference evidence="2" key="1">
    <citation type="submission" date="2022-06" db="EMBL/GenBank/DDBJ databases">
        <title>Genome Sequence of Candolleomyces eurysporus.</title>
        <authorList>
            <person name="Buettner E."/>
        </authorList>
    </citation>
    <scope>NUCLEOTIDE SEQUENCE</scope>
    <source>
        <strain evidence="2">VTCC 930004</strain>
    </source>
</reference>
<organism evidence="2 3">
    <name type="scientific">Candolleomyces eurysporus</name>
    <dbReference type="NCBI Taxonomy" id="2828524"/>
    <lineage>
        <taxon>Eukaryota</taxon>
        <taxon>Fungi</taxon>
        <taxon>Dikarya</taxon>
        <taxon>Basidiomycota</taxon>
        <taxon>Agaricomycotina</taxon>
        <taxon>Agaricomycetes</taxon>
        <taxon>Agaricomycetidae</taxon>
        <taxon>Agaricales</taxon>
        <taxon>Agaricineae</taxon>
        <taxon>Psathyrellaceae</taxon>
        <taxon>Candolleomyces</taxon>
    </lineage>
</organism>
<name>A0A9W8JPN0_9AGAR</name>
<dbReference type="Pfam" id="PF17667">
    <property type="entry name" value="Pkinase_fungal"/>
    <property type="match status" value="2"/>
</dbReference>
<proteinExistence type="predicted"/>
<dbReference type="InterPro" id="IPR040976">
    <property type="entry name" value="Pkinase_fungal"/>
</dbReference>
<comment type="caution">
    <text evidence="2">The sequence shown here is derived from an EMBL/GenBank/DDBJ whole genome shotgun (WGS) entry which is preliminary data.</text>
</comment>
<evidence type="ECO:0000313" key="2">
    <source>
        <dbReference type="EMBL" id="KAJ2936674.1"/>
    </source>
</evidence>
<dbReference type="OrthoDB" id="2747778at2759"/>
<dbReference type="PANTHER" id="PTHR38248:SF2">
    <property type="entry name" value="FUNK1 11"/>
    <property type="match status" value="1"/>
</dbReference>